<evidence type="ECO:0000259" key="5">
    <source>
        <dbReference type="PROSITE" id="PS50977"/>
    </source>
</evidence>
<dbReference type="PANTHER" id="PTHR30055">
    <property type="entry name" value="HTH-TYPE TRANSCRIPTIONAL REGULATOR RUTR"/>
    <property type="match status" value="1"/>
</dbReference>
<evidence type="ECO:0000256" key="2">
    <source>
        <dbReference type="ARBA" id="ARBA00023125"/>
    </source>
</evidence>
<keyword evidence="3" id="KW-0804">Transcription</keyword>
<reference evidence="6 7" key="1">
    <citation type="submission" date="2019-10" db="EMBL/GenBank/DDBJ databases">
        <title>Georgenia wutianyii sp. nov. and Georgenia yuyongxinii sp. nov. isolated from plateau pika (Ochotona curzoniae) in the Qinghai-Tibet plateau of China.</title>
        <authorList>
            <person name="Tian Z."/>
        </authorList>
    </citation>
    <scope>NUCLEOTIDE SEQUENCE [LARGE SCALE GENOMIC DNA]</scope>
    <source>
        <strain evidence="6 7">JCM 15130</strain>
    </source>
</reference>
<keyword evidence="2 4" id="KW-0238">DNA-binding</keyword>
<keyword evidence="7" id="KW-1185">Reference proteome</keyword>
<dbReference type="Gene3D" id="1.10.357.10">
    <property type="entry name" value="Tetracycline Repressor, domain 2"/>
    <property type="match status" value="1"/>
</dbReference>
<dbReference type="Gene3D" id="1.10.10.60">
    <property type="entry name" value="Homeodomain-like"/>
    <property type="match status" value="1"/>
</dbReference>
<dbReference type="OrthoDB" id="8688418at2"/>
<protein>
    <submittedName>
        <fullName evidence="6">TetR family transcriptional regulator</fullName>
    </submittedName>
</protein>
<dbReference type="Pfam" id="PF00440">
    <property type="entry name" value="TetR_N"/>
    <property type="match status" value="1"/>
</dbReference>
<dbReference type="AlphaFoldDB" id="A0A7J9USH9"/>
<dbReference type="SUPFAM" id="SSF46689">
    <property type="entry name" value="Homeodomain-like"/>
    <property type="match status" value="1"/>
</dbReference>
<evidence type="ECO:0000313" key="6">
    <source>
        <dbReference type="EMBL" id="MPV87576.1"/>
    </source>
</evidence>
<dbReference type="PROSITE" id="PS50977">
    <property type="entry name" value="HTH_TETR_2"/>
    <property type="match status" value="1"/>
</dbReference>
<proteinExistence type="predicted"/>
<sequence>MTATETTVNEAPEMGLRELKKQMTREALADAALRLTGEKGLDNVTIEEIARAAIVSPRTFSNYFSCKEEAVVTAGAADPAVIVAAFLAVADSEPPLKALCQVLSDHASSKTADQLRVMVEKMELVQRYPSLLPFQSAQYDRLEEGLRGAVAERTGTQPDTDVYPWLVAGAAVSCLRSALQLWAHAGDDAGRLAPFIQDAFNQVSAGLPVPQR</sequence>
<dbReference type="InterPro" id="IPR041347">
    <property type="entry name" value="MftR_C"/>
</dbReference>
<name>A0A7J9USH9_9MICO</name>
<evidence type="ECO:0000313" key="7">
    <source>
        <dbReference type="Proteomes" id="UP000429644"/>
    </source>
</evidence>
<feature type="domain" description="HTH tetR-type" evidence="5">
    <location>
        <begin position="22"/>
        <end position="82"/>
    </location>
</feature>
<dbReference type="EMBL" id="WHPD01000603">
    <property type="protein sequence ID" value="MPV87576.1"/>
    <property type="molecule type" value="Genomic_DNA"/>
</dbReference>
<evidence type="ECO:0000256" key="1">
    <source>
        <dbReference type="ARBA" id="ARBA00023015"/>
    </source>
</evidence>
<dbReference type="InterPro" id="IPR050109">
    <property type="entry name" value="HTH-type_TetR-like_transc_reg"/>
</dbReference>
<organism evidence="6 7">
    <name type="scientific">Georgenia ruanii</name>
    <dbReference type="NCBI Taxonomy" id="348442"/>
    <lineage>
        <taxon>Bacteria</taxon>
        <taxon>Bacillati</taxon>
        <taxon>Actinomycetota</taxon>
        <taxon>Actinomycetes</taxon>
        <taxon>Micrococcales</taxon>
        <taxon>Bogoriellaceae</taxon>
        <taxon>Georgenia</taxon>
    </lineage>
</organism>
<gene>
    <name evidence="6" type="ORF">GB882_02760</name>
</gene>
<dbReference type="Pfam" id="PF17754">
    <property type="entry name" value="TetR_C_14"/>
    <property type="match status" value="1"/>
</dbReference>
<accession>A0A7J9USH9</accession>
<dbReference type="GO" id="GO:0000976">
    <property type="term" value="F:transcription cis-regulatory region binding"/>
    <property type="evidence" value="ECO:0007669"/>
    <property type="project" value="TreeGrafter"/>
</dbReference>
<dbReference type="InterPro" id="IPR009057">
    <property type="entry name" value="Homeodomain-like_sf"/>
</dbReference>
<evidence type="ECO:0000256" key="3">
    <source>
        <dbReference type="ARBA" id="ARBA00023163"/>
    </source>
</evidence>
<comment type="caution">
    <text evidence="6">The sequence shown here is derived from an EMBL/GenBank/DDBJ whole genome shotgun (WGS) entry which is preliminary data.</text>
</comment>
<dbReference type="PANTHER" id="PTHR30055:SF238">
    <property type="entry name" value="MYCOFACTOCIN BIOSYNTHESIS TRANSCRIPTIONAL REGULATOR MFTR-RELATED"/>
    <property type="match status" value="1"/>
</dbReference>
<dbReference type="RefSeq" id="WP_152230179.1">
    <property type="nucleotide sequence ID" value="NZ_BAAAOT010000004.1"/>
</dbReference>
<feature type="DNA-binding region" description="H-T-H motif" evidence="4">
    <location>
        <begin position="45"/>
        <end position="64"/>
    </location>
</feature>
<dbReference type="Proteomes" id="UP000429644">
    <property type="component" value="Unassembled WGS sequence"/>
</dbReference>
<dbReference type="InterPro" id="IPR001647">
    <property type="entry name" value="HTH_TetR"/>
</dbReference>
<keyword evidence="1" id="KW-0805">Transcription regulation</keyword>
<evidence type="ECO:0000256" key="4">
    <source>
        <dbReference type="PROSITE-ProRule" id="PRU00335"/>
    </source>
</evidence>
<dbReference type="GO" id="GO:0003700">
    <property type="term" value="F:DNA-binding transcription factor activity"/>
    <property type="evidence" value="ECO:0007669"/>
    <property type="project" value="TreeGrafter"/>
</dbReference>